<feature type="transmembrane region" description="Helical" evidence="1">
    <location>
        <begin position="15"/>
        <end position="35"/>
    </location>
</feature>
<evidence type="ECO:0000256" key="1">
    <source>
        <dbReference type="SAM" id="Phobius"/>
    </source>
</evidence>
<keyword evidence="1" id="KW-0812">Transmembrane</keyword>
<keyword evidence="1" id="KW-0472">Membrane</keyword>
<organism evidence="2">
    <name type="scientific">Fonticula alba</name>
    <name type="common">Slime mold</name>
    <dbReference type="NCBI Taxonomy" id="691883"/>
    <lineage>
        <taxon>Eukaryota</taxon>
        <taxon>Rotosphaerida</taxon>
        <taxon>Fonticulaceae</taxon>
        <taxon>Fonticula</taxon>
    </lineage>
</organism>
<dbReference type="InterPro" id="IPR010530">
    <property type="entry name" value="B12D"/>
</dbReference>
<proteinExistence type="predicted"/>
<accession>A0A058Z5B9</accession>
<protein>
    <submittedName>
        <fullName evidence="2">Uncharacterized protein</fullName>
    </submittedName>
</protein>
<keyword evidence="1" id="KW-1133">Transmembrane helix</keyword>
<dbReference type="Pfam" id="PF06522">
    <property type="entry name" value="B12D"/>
    <property type="match status" value="1"/>
</dbReference>
<sequence length="102" mass="11244">MSRFASILKTWYEPAAVPIYAVIALSTVGATYYLGRLMNGQDVAINMKKPMPFLNTNPDSLPTKFMMVSNKERYEAAFASRAAQLATLEAEYAAKQADEASL</sequence>
<dbReference type="EMBL" id="KB932207">
    <property type="protein sequence ID" value="KCV69133.1"/>
    <property type="molecule type" value="Genomic_DNA"/>
</dbReference>
<evidence type="ECO:0000313" key="3">
    <source>
        <dbReference type="Proteomes" id="UP000030693"/>
    </source>
</evidence>
<dbReference type="RefSeq" id="XP_009496704.1">
    <property type="nucleotide sequence ID" value="XM_009498429.1"/>
</dbReference>
<name>A0A058Z5B9_FONAL</name>
<gene>
    <name evidence="2" type="ORF">H696_04548</name>
</gene>
<reference evidence="2" key="1">
    <citation type="submission" date="2013-04" db="EMBL/GenBank/DDBJ databases">
        <title>The Genome Sequence of Fonticula alba ATCC 38817.</title>
        <authorList>
            <consortium name="The Broad Institute Genomics Platform"/>
            <person name="Russ C."/>
            <person name="Cuomo C."/>
            <person name="Burger G."/>
            <person name="Gray M.W."/>
            <person name="Holland P.W.H."/>
            <person name="King N."/>
            <person name="Lang F.B.F."/>
            <person name="Roger A.J."/>
            <person name="Ruiz-Trillo I."/>
            <person name="Brown M."/>
            <person name="Walker B."/>
            <person name="Young S."/>
            <person name="Zeng Q."/>
            <person name="Gargeya S."/>
            <person name="Fitzgerald M."/>
            <person name="Haas B."/>
            <person name="Abouelleil A."/>
            <person name="Allen A.W."/>
            <person name="Alvarado L."/>
            <person name="Arachchi H.M."/>
            <person name="Berlin A.M."/>
            <person name="Chapman S.B."/>
            <person name="Gainer-Dewar J."/>
            <person name="Goldberg J."/>
            <person name="Griggs A."/>
            <person name="Gujja S."/>
            <person name="Hansen M."/>
            <person name="Howarth C."/>
            <person name="Imamovic A."/>
            <person name="Ireland A."/>
            <person name="Larimer J."/>
            <person name="McCowan C."/>
            <person name="Murphy C."/>
            <person name="Pearson M."/>
            <person name="Poon T.W."/>
            <person name="Priest M."/>
            <person name="Roberts A."/>
            <person name="Saif S."/>
            <person name="Shea T."/>
            <person name="Sisk P."/>
            <person name="Sykes S."/>
            <person name="Wortman J."/>
            <person name="Nusbaum C."/>
            <person name="Birren B."/>
        </authorList>
    </citation>
    <scope>NUCLEOTIDE SEQUENCE [LARGE SCALE GENOMIC DNA]</scope>
    <source>
        <strain evidence="2">ATCC 38817</strain>
    </source>
</reference>
<dbReference type="AlphaFoldDB" id="A0A058Z5B9"/>
<evidence type="ECO:0000313" key="2">
    <source>
        <dbReference type="EMBL" id="KCV69133.1"/>
    </source>
</evidence>
<dbReference type="Proteomes" id="UP000030693">
    <property type="component" value="Unassembled WGS sequence"/>
</dbReference>
<dbReference type="GeneID" id="20529273"/>
<keyword evidence="3" id="KW-1185">Reference proteome</keyword>
<dbReference type="OrthoDB" id="5511684at2759"/>